<organism evidence="1 2">
    <name type="scientific">Pseudomonas fluorescens</name>
    <dbReference type="NCBI Taxonomy" id="294"/>
    <lineage>
        <taxon>Bacteria</taxon>
        <taxon>Pseudomonadati</taxon>
        <taxon>Pseudomonadota</taxon>
        <taxon>Gammaproteobacteria</taxon>
        <taxon>Pseudomonadales</taxon>
        <taxon>Pseudomonadaceae</taxon>
        <taxon>Pseudomonas</taxon>
    </lineage>
</organism>
<evidence type="ECO:0000313" key="1">
    <source>
        <dbReference type="EMBL" id="KJZ42031.1"/>
    </source>
</evidence>
<dbReference type="Pfam" id="PF02413">
    <property type="entry name" value="Caudo_TAP"/>
    <property type="match status" value="1"/>
</dbReference>
<dbReference type="EMBL" id="LACD01000022">
    <property type="protein sequence ID" value="KJZ42031.1"/>
    <property type="molecule type" value="Genomic_DNA"/>
</dbReference>
<comment type="caution">
    <text evidence="1">The sequence shown here is derived from an EMBL/GenBank/DDBJ whole genome shotgun (WGS) entry which is preliminary data.</text>
</comment>
<proteinExistence type="predicted"/>
<evidence type="ECO:0000313" key="2">
    <source>
        <dbReference type="Proteomes" id="UP000033500"/>
    </source>
</evidence>
<gene>
    <name evidence="1" type="ORF">VC34_17380</name>
</gene>
<accession>A0A0F4TC82</accession>
<dbReference type="InterPro" id="IPR003458">
    <property type="entry name" value="Phage_T4_Gp38_tail_assem"/>
</dbReference>
<sequence>MKTYANIADGVVQYLLPTDGDIAEMFHPDMIWIDVTDIVQGPVVGWTAVEANGAWSFAAPLPPVPTDAELKAAALSQRDSLLSQANEATAGMADAFLADLLSDADKAMFKAYAVYKLALNKIDQQPGYPTAIDWPIAPAG</sequence>
<dbReference type="AlphaFoldDB" id="A0A0F4TC82"/>
<protein>
    <recommendedName>
        <fullName evidence="3">Tail fiber assembly protein</fullName>
    </recommendedName>
</protein>
<name>A0A0F4TC82_PSEFL</name>
<reference evidence="1 2" key="1">
    <citation type="submission" date="2015-03" db="EMBL/GenBank/DDBJ databases">
        <title>Comparative genomics of Pseudomonas insights into diversity of traits involved in vanlence and defense.</title>
        <authorList>
            <person name="Qin Y."/>
        </authorList>
    </citation>
    <scope>NUCLEOTIDE SEQUENCE [LARGE SCALE GENOMIC DNA]</scope>
    <source>
        <strain evidence="1 2">C3</strain>
    </source>
</reference>
<dbReference type="Proteomes" id="UP000033500">
    <property type="component" value="Unassembled WGS sequence"/>
</dbReference>
<evidence type="ECO:0008006" key="3">
    <source>
        <dbReference type="Google" id="ProtNLM"/>
    </source>
</evidence>
<dbReference type="PATRIC" id="fig|294.131.peg.2337"/>